<organism evidence="2 3">
    <name type="scientific">Algoriphagus sediminis</name>
    <dbReference type="NCBI Taxonomy" id="3057113"/>
    <lineage>
        <taxon>Bacteria</taxon>
        <taxon>Pseudomonadati</taxon>
        <taxon>Bacteroidota</taxon>
        <taxon>Cytophagia</taxon>
        <taxon>Cytophagales</taxon>
        <taxon>Cyclobacteriaceae</taxon>
        <taxon>Algoriphagus</taxon>
    </lineage>
</organism>
<reference evidence="2" key="1">
    <citation type="submission" date="2023-06" db="EMBL/GenBank/DDBJ databases">
        <title>Robiginitalea aurantiacus sp. nov. and Algoriphagus sediminis sp. nov., isolated from coastal sediment.</title>
        <authorList>
            <person name="Zhou Z.Y."/>
            <person name="An J."/>
            <person name="Jia Y.W."/>
            <person name="Du Z.J."/>
        </authorList>
    </citation>
    <scope>NUCLEOTIDE SEQUENCE</scope>
    <source>
        <strain evidence="2">C2-7</strain>
    </source>
</reference>
<dbReference type="PROSITE" id="PS51257">
    <property type="entry name" value="PROKAR_LIPOPROTEIN"/>
    <property type="match status" value="1"/>
</dbReference>
<evidence type="ECO:0000256" key="1">
    <source>
        <dbReference type="SAM" id="MobiDB-lite"/>
    </source>
</evidence>
<dbReference type="Proteomes" id="UP001171916">
    <property type="component" value="Unassembled WGS sequence"/>
</dbReference>
<dbReference type="EMBL" id="JAUEPH010000002">
    <property type="protein sequence ID" value="MDN3203745.1"/>
    <property type="molecule type" value="Genomic_DNA"/>
</dbReference>
<gene>
    <name evidence="2" type="ORF">QVH07_06275</name>
</gene>
<name>A0ABT7YBG5_9BACT</name>
<evidence type="ECO:0000313" key="3">
    <source>
        <dbReference type="Proteomes" id="UP001171916"/>
    </source>
</evidence>
<protein>
    <submittedName>
        <fullName evidence="2">Uncharacterized protein</fullName>
    </submittedName>
</protein>
<evidence type="ECO:0000313" key="2">
    <source>
        <dbReference type="EMBL" id="MDN3203745.1"/>
    </source>
</evidence>
<proteinExistence type="predicted"/>
<feature type="region of interest" description="Disordered" evidence="1">
    <location>
        <begin position="33"/>
        <end position="59"/>
    </location>
</feature>
<dbReference type="RefSeq" id="WP_289999302.1">
    <property type="nucleotide sequence ID" value="NZ_JAUEPH010000002.1"/>
</dbReference>
<accession>A0ABT7YBG5</accession>
<sequence length="352" mass="38983">MKKYLLIFTIGGLLMTSSCDSLNSENTIPDNGVESNLLGDNSSGENLRKSGNLPGNPIGKASKNYDLVENGYFNLMSALPSSKVDEFLSSSRDKESFVVGMMKKSTEIFDKNIQSNGKFLSDYSRRNHLALVEEDHSAGDEHEITYDIVAGVRLNNTRNEASLRVKEMLASFSDRTTFQLFNYTGRPQAAGTDNCGPWCDSIPPVKKPELEETYEFLLGVQRYNADPAQTSSALTELELSSGISPVAIGLLLPAVQKVREAAGRNARGKADILIESLGTYYGLSLEDKKGEFLKYGGAGSILELVSEEYQSDGDLDWASIQLNRTKFQFEMYFLWTQYWDSRQSEVPTGTGR</sequence>
<comment type="caution">
    <text evidence="2">The sequence shown here is derived from an EMBL/GenBank/DDBJ whole genome shotgun (WGS) entry which is preliminary data.</text>
</comment>
<keyword evidence="3" id="KW-1185">Reference proteome</keyword>